<sequence>MPDLLAETLGIKELVPPFLDPNLSSNELKTGVCFASAGGGYAEGTTMFTSGLSVFKQLESFKNYMNKLKSIVGDAKGGEIVCDSLVFIVAGCSILGGLLFSSPPSHLKIICFKKSYVLSR</sequence>
<dbReference type="GO" id="GO:0016787">
    <property type="term" value="F:hydrolase activity"/>
    <property type="evidence" value="ECO:0007669"/>
    <property type="project" value="UniProtKB-KW"/>
</dbReference>
<keyword evidence="2" id="KW-1185">Reference proteome</keyword>
<name>A0AAV3QKW5_LITER</name>
<dbReference type="InterPro" id="IPR050592">
    <property type="entry name" value="GDSL_lipolytic_enzyme"/>
</dbReference>
<gene>
    <name evidence="1" type="ORF">LIER_20031</name>
</gene>
<proteinExistence type="predicted"/>
<dbReference type="EMBL" id="BAABME010005026">
    <property type="protein sequence ID" value="GAA0164379.1"/>
    <property type="molecule type" value="Genomic_DNA"/>
</dbReference>
<dbReference type="AlphaFoldDB" id="A0AAV3QKW5"/>
<reference evidence="1 2" key="1">
    <citation type="submission" date="2024-01" db="EMBL/GenBank/DDBJ databases">
        <title>The complete chloroplast genome sequence of Lithospermum erythrorhizon: insights into the phylogenetic relationship among Boraginaceae species and the maternal lineages of purple gromwells.</title>
        <authorList>
            <person name="Okada T."/>
            <person name="Watanabe K."/>
        </authorList>
    </citation>
    <scope>NUCLEOTIDE SEQUENCE [LARGE SCALE GENOMIC DNA]</scope>
</reference>
<comment type="caution">
    <text evidence="1">The sequence shown here is derived from an EMBL/GenBank/DDBJ whole genome shotgun (WGS) entry which is preliminary data.</text>
</comment>
<accession>A0AAV3QKW5</accession>
<evidence type="ECO:0000313" key="1">
    <source>
        <dbReference type="EMBL" id="GAA0164379.1"/>
    </source>
</evidence>
<dbReference type="PANTHER" id="PTHR45642">
    <property type="entry name" value="GDSL ESTERASE/LIPASE EXL3"/>
    <property type="match status" value="1"/>
</dbReference>
<dbReference type="InterPro" id="IPR036514">
    <property type="entry name" value="SGNH_hydro_sf"/>
</dbReference>
<dbReference type="Proteomes" id="UP001454036">
    <property type="component" value="Unassembled WGS sequence"/>
</dbReference>
<dbReference type="Gene3D" id="3.40.50.1110">
    <property type="entry name" value="SGNH hydrolase"/>
    <property type="match status" value="1"/>
</dbReference>
<dbReference type="PANTHER" id="PTHR45642:SF30">
    <property type="entry name" value="SGNH HYDROLASE-TYPE ESTERASE DOMAIN-CONTAINING PROTEIN"/>
    <property type="match status" value="1"/>
</dbReference>
<organism evidence="1 2">
    <name type="scientific">Lithospermum erythrorhizon</name>
    <name type="common">Purple gromwell</name>
    <name type="synonym">Lithospermum officinale var. erythrorhizon</name>
    <dbReference type="NCBI Taxonomy" id="34254"/>
    <lineage>
        <taxon>Eukaryota</taxon>
        <taxon>Viridiplantae</taxon>
        <taxon>Streptophyta</taxon>
        <taxon>Embryophyta</taxon>
        <taxon>Tracheophyta</taxon>
        <taxon>Spermatophyta</taxon>
        <taxon>Magnoliopsida</taxon>
        <taxon>eudicotyledons</taxon>
        <taxon>Gunneridae</taxon>
        <taxon>Pentapetalae</taxon>
        <taxon>asterids</taxon>
        <taxon>lamiids</taxon>
        <taxon>Boraginales</taxon>
        <taxon>Boraginaceae</taxon>
        <taxon>Boraginoideae</taxon>
        <taxon>Lithospermeae</taxon>
        <taxon>Lithospermum</taxon>
    </lineage>
</organism>
<evidence type="ECO:0000313" key="2">
    <source>
        <dbReference type="Proteomes" id="UP001454036"/>
    </source>
</evidence>
<protein>
    <submittedName>
        <fullName evidence="1">Hydrolase</fullName>
    </submittedName>
</protein>
<keyword evidence="1" id="KW-0378">Hydrolase</keyword>